<evidence type="ECO:0000313" key="1">
    <source>
        <dbReference type="EMBL" id="JAH32284.1"/>
    </source>
</evidence>
<name>A0A0E9RT12_ANGAN</name>
<proteinExistence type="predicted"/>
<sequence>MSRKYSVIITNIRYGHPQQLGVFVSQFNRPEVRIKEHRKVTKCYTTH</sequence>
<reference evidence="1" key="1">
    <citation type="submission" date="2014-11" db="EMBL/GenBank/DDBJ databases">
        <authorList>
            <person name="Amaro Gonzalez C."/>
        </authorList>
    </citation>
    <scope>NUCLEOTIDE SEQUENCE</scope>
</reference>
<dbReference type="AlphaFoldDB" id="A0A0E9RT12"/>
<reference evidence="1" key="2">
    <citation type="journal article" date="2015" name="Fish Shellfish Immunol.">
        <title>Early steps in the European eel (Anguilla anguilla)-Vibrio vulnificus interaction in the gills: Role of the RtxA13 toxin.</title>
        <authorList>
            <person name="Callol A."/>
            <person name="Pajuelo D."/>
            <person name="Ebbesson L."/>
            <person name="Teles M."/>
            <person name="MacKenzie S."/>
            <person name="Amaro C."/>
        </authorList>
    </citation>
    <scope>NUCLEOTIDE SEQUENCE</scope>
</reference>
<accession>A0A0E9RT12</accession>
<dbReference type="EMBL" id="GBXM01076293">
    <property type="protein sequence ID" value="JAH32284.1"/>
    <property type="molecule type" value="Transcribed_RNA"/>
</dbReference>
<protein>
    <submittedName>
        <fullName evidence="1">Uncharacterized protein</fullName>
    </submittedName>
</protein>
<organism evidence="1">
    <name type="scientific">Anguilla anguilla</name>
    <name type="common">European freshwater eel</name>
    <name type="synonym">Muraena anguilla</name>
    <dbReference type="NCBI Taxonomy" id="7936"/>
    <lineage>
        <taxon>Eukaryota</taxon>
        <taxon>Metazoa</taxon>
        <taxon>Chordata</taxon>
        <taxon>Craniata</taxon>
        <taxon>Vertebrata</taxon>
        <taxon>Euteleostomi</taxon>
        <taxon>Actinopterygii</taxon>
        <taxon>Neopterygii</taxon>
        <taxon>Teleostei</taxon>
        <taxon>Anguilliformes</taxon>
        <taxon>Anguillidae</taxon>
        <taxon>Anguilla</taxon>
    </lineage>
</organism>